<feature type="compositionally biased region" description="Polar residues" evidence="1">
    <location>
        <begin position="21"/>
        <end position="36"/>
    </location>
</feature>
<dbReference type="Proteomes" id="UP001054902">
    <property type="component" value="Unassembled WGS sequence"/>
</dbReference>
<feature type="transmembrane region" description="Helical" evidence="2">
    <location>
        <begin position="423"/>
        <end position="444"/>
    </location>
</feature>
<evidence type="ECO:0000313" key="5">
    <source>
        <dbReference type="Proteomes" id="UP001054902"/>
    </source>
</evidence>
<feature type="region of interest" description="Disordered" evidence="1">
    <location>
        <begin position="112"/>
        <end position="209"/>
    </location>
</feature>
<organism evidence="4 5">
    <name type="scientific">Chaetoceros tenuissimus</name>
    <dbReference type="NCBI Taxonomy" id="426638"/>
    <lineage>
        <taxon>Eukaryota</taxon>
        <taxon>Sar</taxon>
        <taxon>Stramenopiles</taxon>
        <taxon>Ochrophyta</taxon>
        <taxon>Bacillariophyta</taxon>
        <taxon>Coscinodiscophyceae</taxon>
        <taxon>Chaetocerotophycidae</taxon>
        <taxon>Chaetocerotales</taxon>
        <taxon>Chaetocerotaceae</taxon>
        <taxon>Chaetoceros</taxon>
    </lineage>
</organism>
<keyword evidence="3" id="KW-0732">Signal</keyword>
<dbReference type="EMBL" id="BLLK01000045">
    <property type="protein sequence ID" value="GFH50956.1"/>
    <property type="molecule type" value="Genomic_DNA"/>
</dbReference>
<keyword evidence="2" id="KW-0812">Transmembrane</keyword>
<gene>
    <name evidence="4" type="ORF">CTEN210_07432</name>
</gene>
<accession>A0AAD3H5E9</accession>
<sequence length="608" mass="66661">MYTKSILILSILAGAMLSEAAKTTSTNKRPSRPLTSTRRKTQTQTLPLKDGPPPPPKDGTPPPPKDLLAEPKPTRCKILKPTSKGGVRRRTNTITYVDEDFVEQEVQRIYVDGIKDPNAPQPPKPSPDKMPSKGGKGTPAPPGFKWYHFGSEDGKPDPGYDYIECDFPSVTPSISPMPSQKPSPSPSTSPTVSMKPTSTSKPSDAPSMAFSPGCDYYDIPADSVVEYGPGDGEEVAGRYQYQLVINTLGKQNEEQLLEEIDNKLMNLLRDELIWCGKTKKSSDSPFTFEFTPGQRRLMETFDPNFIVDGISLNPRDTEVVTYGCSEDTTENMSNGAICKVFEGSFTTYMRELPDDFEHTKESVWGKVLEKIRNIFEDDQDVFTDDINGADKIIFGGAEMKSEEDRFVSGANIENFETLGKVSATGGIVIAVGSMLVLLVIFAATRKREHYRVKRVEQVFEDDESLFGKSVANGTDLMSNGSGAWRKERGAHVMGEDDSVFSEMDGDDIIADIRMAERSRLYGMGSRGKLGPQENDLGATGDALNVHSCTSATCPICTGSGSPTFVTSNILSPIEEVPTPMSYSSPGYDNTIDVDMAERDYQVSDTVEM</sequence>
<feature type="compositionally biased region" description="Pro residues" evidence="1">
    <location>
        <begin position="50"/>
        <end position="65"/>
    </location>
</feature>
<dbReference type="AlphaFoldDB" id="A0AAD3H5E9"/>
<keyword evidence="2" id="KW-1133">Transmembrane helix</keyword>
<keyword evidence="2" id="KW-0472">Membrane</keyword>
<feature type="region of interest" description="Disordered" evidence="1">
    <location>
        <begin position="21"/>
        <end position="87"/>
    </location>
</feature>
<name>A0AAD3H5E9_9STRA</name>
<keyword evidence="5" id="KW-1185">Reference proteome</keyword>
<feature type="signal peptide" evidence="3">
    <location>
        <begin position="1"/>
        <end position="20"/>
    </location>
</feature>
<evidence type="ECO:0000256" key="1">
    <source>
        <dbReference type="SAM" id="MobiDB-lite"/>
    </source>
</evidence>
<protein>
    <submittedName>
        <fullName evidence="4">Uncharacterized protein</fullName>
    </submittedName>
</protein>
<evidence type="ECO:0000313" key="4">
    <source>
        <dbReference type="EMBL" id="GFH50956.1"/>
    </source>
</evidence>
<evidence type="ECO:0000256" key="2">
    <source>
        <dbReference type="SAM" id="Phobius"/>
    </source>
</evidence>
<feature type="compositionally biased region" description="Low complexity" evidence="1">
    <location>
        <begin position="188"/>
        <end position="203"/>
    </location>
</feature>
<proteinExistence type="predicted"/>
<evidence type="ECO:0000256" key="3">
    <source>
        <dbReference type="SAM" id="SignalP"/>
    </source>
</evidence>
<feature type="chain" id="PRO_5042120619" evidence="3">
    <location>
        <begin position="21"/>
        <end position="608"/>
    </location>
</feature>
<comment type="caution">
    <text evidence="4">The sequence shown here is derived from an EMBL/GenBank/DDBJ whole genome shotgun (WGS) entry which is preliminary data.</text>
</comment>
<reference evidence="4 5" key="1">
    <citation type="journal article" date="2021" name="Sci. Rep.">
        <title>The genome of the diatom Chaetoceros tenuissimus carries an ancient integrated fragment of an extant virus.</title>
        <authorList>
            <person name="Hongo Y."/>
            <person name="Kimura K."/>
            <person name="Takaki Y."/>
            <person name="Yoshida Y."/>
            <person name="Baba S."/>
            <person name="Kobayashi G."/>
            <person name="Nagasaki K."/>
            <person name="Hano T."/>
            <person name="Tomaru Y."/>
        </authorList>
    </citation>
    <scope>NUCLEOTIDE SEQUENCE [LARGE SCALE GENOMIC DNA]</scope>
    <source>
        <strain evidence="4 5">NIES-3715</strain>
    </source>
</reference>